<accession>A0ABX0P950</accession>
<dbReference type="PANTHER" id="PTHR43540">
    <property type="entry name" value="PEROXYUREIDOACRYLATE/UREIDOACRYLATE AMIDOHYDROLASE-RELATED"/>
    <property type="match status" value="1"/>
</dbReference>
<keyword evidence="4" id="KW-1185">Reference proteome</keyword>
<dbReference type="Gene3D" id="3.40.50.850">
    <property type="entry name" value="Isochorismatase-like"/>
    <property type="match status" value="1"/>
</dbReference>
<sequence length="192" mass="20805">MHTYANAALVVIDVQQGFLDPRWGRRNNPDAERHVAALLAAWRSTGRPLFHVQHGSRSEEGAFYPGTPGHAFKREAMPRAGETIVRKDVNSAFIGTDLEARLRAADITTVVLCGLTTDHCVSTTTRMAGNLGFRTFLVEDACATHERTGPDGTYFSAEQMHATAVASLNGEFAGVLTTADVLADYAGRMIDL</sequence>
<dbReference type="EMBL" id="JAAQOM010000004">
    <property type="protein sequence ID" value="NIA53809.1"/>
    <property type="molecule type" value="Genomic_DNA"/>
</dbReference>
<evidence type="ECO:0000256" key="1">
    <source>
        <dbReference type="ARBA" id="ARBA00022801"/>
    </source>
</evidence>
<dbReference type="Proteomes" id="UP000716322">
    <property type="component" value="Unassembled WGS sequence"/>
</dbReference>
<proteinExistence type="predicted"/>
<evidence type="ECO:0000313" key="4">
    <source>
        <dbReference type="Proteomes" id="UP000716322"/>
    </source>
</evidence>
<dbReference type="InterPro" id="IPR036380">
    <property type="entry name" value="Isochorismatase-like_sf"/>
</dbReference>
<dbReference type="SUPFAM" id="SSF52499">
    <property type="entry name" value="Isochorismatase-like hydrolases"/>
    <property type="match status" value="1"/>
</dbReference>
<evidence type="ECO:0000313" key="3">
    <source>
        <dbReference type="EMBL" id="NIA53809.1"/>
    </source>
</evidence>
<organism evidence="3 4">
    <name type="scientific">Telluria antibiotica</name>
    <dbReference type="NCBI Taxonomy" id="2717319"/>
    <lineage>
        <taxon>Bacteria</taxon>
        <taxon>Pseudomonadati</taxon>
        <taxon>Pseudomonadota</taxon>
        <taxon>Betaproteobacteria</taxon>
        <taxon>Burkholderiales</taxon>
        <taxon>Oxalobacteraceae</taxon>
        <taxon>Telluria group</taxon>
        <taxon>Telluria</taxon>
    </lineage>
</organism>
<feature type="domain" description="Isochorismatase-like" evidence="2">
    <location>
        <begin position="7"/>
        <end position="180"/>
    </location>
</feature>
<keyword evidence="1 3" id="KW-0378">Hydrolase</keyword>
<gene>
    <name evidence="3" type="ORF">HAV22_09110</name>
</gene>
<reference evidence="3 4" key="1">
    <citation type="submission" date="2020-03" db="EMBL/GenBank/DDBJ databases">
        <title>Genome sequence of strain Massilia sp. TW-1.</title>
        <authorList>
            <person name="Chaudhary D.K."/>
        </authorList>
    </citation>
    <scope>NUCLEOTIDE SEQUENCE [LARGE SCALE GENOMIC DNA]</scope>
    <source>
        <strain evidence="3 4">TW-1</strain>
    </source>
</reference>
<dbReference type="CDD" id="cd01014">
    <property type="entry name" value="nicotinamidase_related"/>
    <property type="match status" value="1"/>
</dbReference>
<dbReference type="RefSeq" id="WP_166858675.1">
    <property type="nucleotide sequence ID" value="NZ_JAAQOM010000004.1"/>
</dbReference>
<comment type="caution">
    <text evidence="3">The sequence shown here is derived from an EMBL/GenBank/DDBJ whole genome shotgun (WGS) entry which is preliminary data.</text>
</comment>
<dbReference type="PANTHER" id="PTHR43540:SF1">
    <property type="entry name" value="ISOCHORISMATASE HYDROLASE"/>
    <property type="match status" value="1"/>
</dbReference>
<dbReference type="Pfam" id="PF00857">
    <property type="entry name" value="Isochorismatase"/>
    <property type="match status" value="1"/>
</dbReference>
<dbReference type="GO" id="GO:0016787">
    <property type="term" value="F:hydrolase activity"/>
    <property type="evidence" value="ECO:0007669"/>
    <property type="project" value="UniProtKB-KW"/>
</dbReference>
<dbReference type="InterPro" id="IPR000868">
    <property type="entry name" value="Isochorismatase-like_dom"/>
</dbReference>
<name>A0ABX0P950_9BURK</name>
<dbReference type="InterPro" id="IPR050272">
    <property type="entry name" value="Isochorismatase-like_hydrls"/>
</dbReference>
<evidence type="ECO:0000259" key="2">
    <source>
        <dbReference type="Pfam" id="PF00857"/>
    </source>
</evidence>
<protein>
    <submittedName>
        <fullName evidence="3">Cysteine hydrolase</fullName>
    </submittedName>
</protein>